<gene>
    <name evidence="2" type="primary">MS4A3</name>
</gene>
<evidence type="ECO:0000313" key="2">
    <source>
        <dbReference type="RefSeq" id="XP_045152985.1"/>
    </source>
</evidence>
<name>A0AC55DML9_ECHTE</name>
<sequence length="212" mass="22933">MASQEAGNTERRTGSGAPGSEMEPGRSSNSLYYPIDESQNVTRGELQALGAIQIMNGIIILALGIFLWAMHYEFNVSRTFSLFIFYTGYPLWGAVLFISSGSMSIAAERKNTRKMMSNSFGMNIASAINALVGTVLLSINVALNAESLRSCQLLQTPSLCVYLGLLSTGLVSLMLIFTLLELCISIFVSSMWLKANCCKSKAAVSSHLSAME</sequence>
<reference evidence="2" key="1">
    <citation type="submission" date="2025-08" db="UniProtKB">
        <authorList>
            <consortium name="RefSeq"/>
        </authorList>
    </citation>
    <scope>IDENTIFICATION</scope>
</reference>
<organism evidence="1 2">
    <name type="scientific">Echinops telfairi</name>
    <name type="common">Lesser hedgehog tenrec</name>
    <dbReference type="NCBI Taxonomy" id="9371"/>
    <lineage>
        <taxon>Eukaryota</taxon>
        <taxon>Metazoa</taxon>
        <taxon>Chordata</taxon>
        <taxon>Craniata</taxon>
        <taxon>Vertebrata</taxon>
        <taxon>Euteleostomi</taxon>
        <taxon>Mammalia</taxon>
        <taxon>Eutheria</taxon>
        <taxon>Afrotheria</taxon>
        <taxon>Tenrecidae</taxon>
        <taxon>Tenrecinae</taxon>
        <taxon>Echinops</taxon>
    </lineage>
</organism>
<protein>
    <submittedName>
        <fullName evidence="2">Membrane-spanning 4-domains subfamily A member 3</fullName>
    </submittedName>
</protein>
<evidence type="ECO:0000313" key="1">
    <source>
        <dbReference type="Proteomes" id="UP000694863"/>
    </source>
</evidence>
<dbReference type="RefSeq" id="XP_045152985.1">
    <property type="nucleotide sequence ID" value="XM_045297050.1"/>
</dbReference>
<proteinExistence type="predicted"/>
<accession>A0AC55DML9</accession>
<keyword evidence="1" id="KW-1185">Reference proteome</keyword>
<dbReference type="Proteomes" id="UP000694863">
    <property type="component" value="Unplaced"/>
</dbReference>